<dbReference type="PANTHER" id="PTHR24198">
    <property type="entry name" value="ANKYRIN REPEAT AND PROTEIN KINASE DOMAIN-CONTAINING PROTEIN"/>
    <property type="match status" value="1"/>
</dbReference>
<dbReference type="SUPFAM" id="SSF48403">
    <property type="entry name" value="Ankyrin repeat"/>
    <property type="match status" value="1"/>
</dbReference>
<evidence type="ECO:0000313" key="5">
    <source>
        <dbReference type="Proteomes" id="UP000481153"/>
    </source>
</evidence>
<keyword evidence="1" id="KW-0677">Repeat</keyword>
<name>A0A6G0WJG7_9STRA</name>
<dbReference type="PANTHER" id="PTHR24198:SF165">
    <property type="entry name" value="ANKYRIN REPEAT-CONTAINING PROTEIN-RELATED"/>
    <property type="match status" value="1"/>
</dbReference>
<organism evidence="4 5">
    <name type="scientific">Aphanomyces euteiches</name>
    <dbReference type="NCBI Taxonomy" id="100861"/>
    <lineage>
        <taxon>Eukaryota</taxon>
        <taxon>Sar</taxon>
        <taxon>Stramenopiles</taxon>
        <taxon>Oomycota</taxon>
        <taxon>Saprolegniomycetes</taxon>
        <taxon>Saprolegniales</taxon>
        <taxon>Verrucalvaceae</taxon>
        <taxon>Aphanomyces</taxon>
    </lineage>
</organism>
<dbReference type="EMBL" id="VJMJ01000198">
    <property type="protein sequence ID" value="KAF0727371.1"/>
    <property type="molecule type" value="Genomic_DNA"/>
</dbReference>
<dbReference type="SMART" id="SM00248">
    <property type="entry name" value="ANK"/>
    <property type="match status" value="3"/>
</dbReference>
<dbReference type="PROSITE" id="PS50088">
    <property type="entry name" value="ANK_REPEAT"/>
    <property type="match status" value="1"/>
</dbReference>
<feature type="repeat" description="ANK" evidence="3">
    <location>
        <begin position="46"/>
        <end position="68"/>
    </location>
</feature>
<keyword evidence="5" id="KW-1185">Reference proteome</keyword>
<dbReference type="InterPro" id="IPR036770">
    <property type="entry name" value="Ankyrin_rpt-contain_sf"/>
</dbReference>
<gene>
    <name evidence="4" type="ORF">Ae201684_014630</name>
</gene>
<protein>
    <submittedName>
        <fullName evidence="4">Uncharacterized protein</fullName>
    </submittedName>
</protein>
<reference evidence="4 5" key="1">
    <citation type="submission" date="2019-07" db="EMBL/GenBank/DDBJ databases">
        <title>Genomics analysis of Aphanomyces spp. identifies a new class of oomycete effector associated with host adaptation.</title>
        <authorList>
            <person name="Gaulin E."/>
        </authorList>
    </citation>
    <scope>NUCLEOTIDE SEQUENCE [LARGE SCALE GENOMIC DNA]</scope>
    <source>
        <strain evidence="4 5">ATCC 201684</strain>
    </source>
</reference>
<dbReference type="Proteomes" id="UP000481153">
    <property type="component" value="Unassembled WGS sequence"/>
</dbReference>
<evidence type="ECO:0000256" key="1">
    <source>
        <dbReference type="ARBA" id="ARBA00022737"/>
    </source>
</evidence>
<evidence type="ECO:0000256" key="2">
    <source>
        <dbReference type="ARBA" id="ARBA00023043"/>
    </source>
</evidence>
<dbReference type="PROSITE" id="PS50297">
    <property type="entry name" value="ANK_REP_REGION"/>
    <property type="match status" value="1"/>
</dbReference>
<dbReference type="VEuPathDB" id="FungiDB:AeMF1_020668"/>
<dbReference type="AlphaFoldDB" id="A0A6G0WJG7"/>
<evidence type="ECO:0000256" key="3">
    <source>
        <dbReference type="PROSITE-ProRule" id="PRU00023"/>
    </source>
</evidence>
<dbReference type="Pfam" id="PF12796">
    <property type="entry name" value="Ank_2"/>
    <property type="match status" value="1"/>
</dbReference>
<proteinExistence type="predicted"/>
<sequence>MENAIVLSTGPQADLLAFHHAAKEGDIQSVQAWLRRHENVNASLGDGWTALHYAIQYGQMVVFQVLVQCSIVDLNAKTICGTTPLSMALRRQNDIMADMLLNAGASKAAIPFSEIYQLQQRRHGLPGTLRYKLSSYWSPMWKPDMHRRFPLQQRQVCYVLLCANARNRKRQCGILQVITHAFFRRPPARQCTWRYLPPPILQSIFEFYFWLD</sequence>
<dbReference type="InterPro" id="IPR002110">
    <property type="entry name" value="Ankyrin_rpt"/>
</dbReference>
<accession>A0A6G0WJG7</accession>
<comment type="caution">
    <text evidence="4">The sequence shown here is derived from an EMBL/GenBank/DDBJ whole genome shotgun (WGS) entry which is preliminary data.</text>
</comment>
<evidence type="ECO:0000313" key="4">
    <source>
        <dbReference type="EMBL" id="KAF0727371.1"/>
    </source>
</evidence>
<dbReference type="Gene3D" id="1.25.40.20">
    <property type="entry name" value="Ankyrin repeat-containing domain"/>
    <property type="match status" value="1"/>
</dbReference>
<keyword evidence="2 3" id="KW-0040">ANK repeat</keyword>